<dbReference type="InterPro" id="IPR000182">
    <property type="entry name" value="GNAT_dom"/>
</dbReference>
<dbReference type="Pfam" id="PF13527">
    <property type="entry name" value="Acetyltransf_9"/>
    <property type="match status" value="1"/>
</dbReference>
<gene>
    <name evidence="2" type="ORF">ACFOPQ_09035</name>
</gene>
<proteinExistence type="predicted"/>
<dbReference type="EMBL" id="JBHRZF010000109">
    <property type="protein sequence ID" value="MFC3860905.1"/>
    <property type="molecule type" value="Genomic_DNA"/>
</dbReference>
<sequence>MNLKVRPERPPEFEQVEELHRLAFGGPNEAQVVANVRHAAGHLPDFSLVGILDSPEGEVLAGHILFSHVGLEDDTGTVRRVLVLGPLAVHPDFQRRGVAGALIRAGVQQAEARGEALIVVRGWDRIYGPFGFMPASAQGIVPPGDLPARSYLARSLAAYTPDFRGTLRYPAAFQAVGYPVQWKG</sequence>
<accession>A0ABV8A9N8</accession>
<dbReference type="CDD" id="cd04301">
    <property type="entry name" value="NAT_SF"/>
    <property type="match status" value="1"/>
</dbReference>
<dbReference type="InterPro" id="IPR016181">
    <property type="entry name" value="Acyl_CoA_acyltransferase"/>
</dbReference>
<comment type="caution">
    <text evidence="2">The sequence shown here is derived from an EMBL/GenBank/DDBJ whole genome shotgun (WGS) entry which is preliminary data.</text>
</comment>
<evidence type="ECO:0000313" key="3">
    <source>
        <dbReference type="Proteomes" id="UP001595748"/>
    </source>
</evidence>
<dbReference type="RefSeq" id="WP_380077277.1">
    <property type="nucleotide sequence ID" value="NZ_JBHRZF010000109.1"/>
</dbReference>
<dbReference type="PROSITE" id="PS51186">
    <property type="entry name" value="GNAT"/>
    <property type="match status" value="1"/>
</dbReference>
<dbReference type="Gene3D" id="3.40.630.30">
    <property type="match status" value="1"/>
</dbReference>
<organism evidence="2 3">
    <name type="scientific">Deinococcus antarcticus</name>
    <dbReference type="NCBI Taxonomy" id="1298767"/>
    <lineage>
        <taxon>Bacteria</taxon>
        <taxon>Thermotogati</taxon>
        <taxon>Deinococcota</taxon>
        <taxon>Deinococci</taxon>
        <taxon>Deinococcales</taxon>
        <taxon>Deinococcaceae</taxon>
        <taxon>Deinococcus</taxon>
    </lineage>
</organism>
<dbReference type="EC" id="2.3.-.-" evidence="2"/>
<dbReference type="Proteomes" id="UP001595748">
    <property type="component" value="Unassembled WGS sequence"/>
</dbReference>
<evidence type="ECO:0000259" key="1">
    <source>
        <dbReference type="PROSITE" id="PS51186"/>
    </source>
</evidence>
<reference evidence="3" key="1">
    <citation type="journal article" date="2019" name="Int. J. Syst. Evol. Microbiol.">
        <title>The Global Catalogue of Microorganisms (GCM) 10K type strain sequencing project: providing services to taxonomists for standard genome sequencing and annotation.</title>
        <authorList>
            <consortium name="The Broad Institute Genomics Platform"/>
            <consortium name="The Broad Institute Genome Sequencing Center for Infectious Disease"/>
            <person name="Wu L."/>
            <person name="Ma J."/>
        </authorList>
    </citation>
    <scope>NUCLEOTIDE SEQUENCE [LARGE SCALE GENOMIC DNA]</scope>
    <source>
        <strain evidence="3">CCTCC AB 2013263</strain>
    </source>
</reference>
<keyword evidence="2" id="KW-0808">Transferase</keyword>
<keyword evidence="3" id="KW-1185">Reference proteome</keyword>
<name>A0ABV8A9N8_9DEIO</name>
<dbReference type="SUPFAM" id="SSF55729">
    <property type="entry name" value="Acyl-CoA N-acyltransferases (Nat)"/>
    <property type="match status" value="1"/>
</dbReference>
<feature type="domain" description="N-acetyltransferase" evidence="1">
    <location>
        <begin position="3"/>
        <end position="153"/>
    </location>
</feature>
<protein>
    <submittedName>
        <fullName evidence="2">GNAT family N-acetyltransferase</fullName>
        <ecNumber evidence="2">2.3.-.-</ecNumber>
    </submittedName>
</protein>
<evidence type="ECO:0000313" key="2">
    <source>
        <dbReference type="EMBL" id="MFC3860905.1"/>
    </source>
</evidence>
<dbReference type="GO" id="GO:0016746">
    <property type="term" value="F:acyltransferase activity"/>
    <property type="evidence" value="ECO:0007669"/>
    <property type="project" value="UniProtKB-KW"/>
</dbReference>
<keyword evidence="2" id="KW-0012">Acyltransferase</keyword>